<feature type="compositionally biased region" description="Polar residues" evidence="1">
    <location>
        <begin position="157"/>
        <end position="166"/>
    </location>
</feature>
<dbReference type="KEGG" id="dcr:108193730"/>
<evidence type="ECO:0008006" key="6">
    <source>
        <dbReference type="Google" id="ProtNLM"/>
    </source>
</evidence>
<dbReference type="EMBL" id="CP093349">
    <property type="protein sequence ID" value="WOH09807.1"/>
    <property type="molecule type" value="Genomic_DNA"/>
</dbReference>
<dbReference type="PANTHER" id="PTHR47273">
    <property type="entry name" value="EXPRESSED PROTEIN"/>
    <property type="match status" value="1"/>
</dbReference>
<keyword evidence="2" id="KW-0732">Signal</keyword>
<evidence type="ECO:0000313" key="4">
    <source>
        <dbReference type="EMBL" id="WOH09807.1"/>
    </source>
</evidence>
<evidence type="ECO:0000256" key="2">
    <source>
        <dbReference type="SAM" id="SignalP"/>
    </source>
</evidence>
<proteinExistence type="predicted"/>
<dbReference type="Gramene" id="KZM88380">
    <property type="protein sequence ID" value="KZM88380"/>
    <property type="gene ID" value="DCAR_025455"/>
</dbReference>
<feature type="compositionally biased region" description="Basic residues" evidence="1">
    <location>
        <begin position="170"/>
        <end position="180"/>
    </location>
</feature>
<dbReference type="PANTHER" id="PTHR47273:SF4">
    <property type="entry name" value="EXPRESSED PROTEIN"/>
    <property type="match status" value="1"/>
</dbReference>
<feature type="chain" id="PRO_5007830522" description="Pollen Ole e 1 allergen and extensin family protein" evidence="2">
    <location>
        <begin position="19"/>
        <end position="312"/>
    </location>
</feature>
<dbReference type="OMA" id="IFRSHEQ"/>
<accession>A0A161ZPQ3</accession>
<keyword evidence="5" id="KW-1185">Reference proteome</keyword>
<sequence length="312" mass="33673">MRVLTMSWLLALTLFCLACTTNAGAPRKTQHPSATIVGTVYCDSCSQNHFSNTNHFISGALVAVECDGTDSSPKIRKEVKTNKHGKFRVNLPSRVAKHVKNIKKCSVNLVRSNDANCAVASTATASSIHLKSIKARTHIFSAGFLAFKPLTQPSICNQKPQISNRPPTKPPKRAAHKKTRKGLVNQKMFSLFPPLIPNPFQPPPAILPPIIPSPPPSIFPPFFPSPPPSIFPPVFPTPPQPPPSIFPPFFPAPPVAPPPSIFPPLFPPIPGFSPPVVMPPPPPPPVFPFLPPGFPGVPPVARSSHSEETKHP</sequence>
<feature type="region of interest" description="Disordered" evidence="1">
    <location>
        <begin position="157"/>
        <end position="180"/>
    </location>
</feature>
<dbReference type="Proteomes" id="UP000077755">
    <property type="component" value="Chromosome 7"/>
</dbReference>
<feature type="signal peptide" evidence="2">
    <location>
        <begin position="1"/>
        <end position="18"/>
    </location>
</feature>
<dbReference type="AlphaFoldDB" id="A0A161ZPQ3"/>
<dbReference type="PRINTS" id="PR01217">
    <property type="entry name" value="PRICHEXTENSN"/>
</dbReference>
<dbReference type="STRING" id="79200.A0A161ZPQ3"/>
<dbReference type="OrthoDB" id="1935547at2759"/>
<evidence type="ECO:0000313" key="3">
    <source>
        <dbReference type="EMBL" id="KZM88380.1"/>
    </source>
</evidence>
<gene>
    <name evidence="3" type="ORF">DCAR_025455</name>
    <name evidence="4" type="ORF">DCAR_0729266</name>
</gene>
<dbReference type="EMBL" id="LNRQ01000007">
    <property type="protein sequence ID" value="KZM88380.1"/>
    <property type="molecule type" value="Genomic_DNA"/>
</dbReference>
<organism evidence="3">
    <name type="scientific">Daucus carota subsp. sativus</name>
    <name type="common">Carrot</name>
    <dbReference type="NCBI Taxonomy" id="79200"/>
    <lineage>
        <taxon>Eukaryota</taxon>
        <taxon>Viridiplantae</taxon>
        <taxon>Streptophyta</taxon>
        <taxon>Embryophyta</taxon>
        <taxon>Tracheophyta</taxon>
        <taxon>Spermatophyta</taxon>
        <taxon>Magnoliopsida</taxon>
        <taxon>eudicotyledons</taxon>
        <taxon>Gunneridae</taxon>
        <taxon>Pentapetalae</taxon>
        <taxon>asterids</taxon>
        <taxon>campanulids</taxon>
        <taxon>Apiales</taxon>
        <taxon>Apiaceae</taxon>
        <taxon>Apioideae</taxon>
        <taxon>Scandiceae</taxon>
        <taxon>Daucinae</taxon>
        <taxon>Daucus</taxon>
        <taxon>Daucus sect. Daucus</taxon>
    </lineage>
</organism>
<reference evidence="3" key="1">
    <citation type="journal article" date="2016" name="Nat. Genet.">
        <title>A high-quality carrot genome assembly provides new insights into carotenoid accumulation and asterid genome evolution.</title>
        <authorList>
            <person name="Iorizzo M."/>
            <person name="Ellison S."/>
            <person name="Senalik D."/>
            <person name="Zeng P."/>
            <person name="Satapoomin P."/>
            <person name="Huang J."/>
            <person name="Bowman M."/>
            <person name="Iovene M."/>
            <person name="Sanseverino W."/>
            <person name="Cavagnaro P."/>
            <person name="Yildiz M."/>
            <person name="Macko-Podgorni A."/>
            <person name="Moranska E."/>
            <person name="Grzebelus E."/>
            <person name="Grzebelus D."/>
            <person name="Ashrafi H."/>
            <person name="Zheng Z."/>
            <person name="Cheng S."/>
            <person name="Spooner D."/>
            <person name="Van Deynze A."/>
            <person name="Simon P."/>
        </authorList>
    </citation>
    <scope>NUCLEOTIDE SEQUENCE [LARGE SCALE GENOMIC DNA]</scope>
    <source>
        <tissue evidence="3">Leaf</tissue>
    </source>
</reference>
<evidence type="ECO:0000256" key="1">
    <source>
        <dbReference type="SAM" id="MobiDB-lite"/>
    </source>
</evidence>
<dbReference type="Pfam" id="PF01190">
    <property type="entry name" value="Pollen_Ole_e_1"/>
    <property type="match status" value="1"/>
</dbReference>
<reference evidence="4" key="2">
    <citation type="submission" date="2022-03" db="EMBL/GenBank/DDBJ databases">
        <title>Draft title - Genomic analysis of global carrot germplasm unveils the trajectory of domestication and the origin of high carotenoid orange carrot.</title>
        <authorList>
            <person name="Iorizzo M."/>
            <person name="Ellison S."/>
            <person name="Senalik D."/>
            <person name="Macko-Podgorni A."/>
            <person name="Grzebelus D."/>
            <person name="Bostan H."/>
            <person name="Rolling W."/>
            <person name="Curaba J."/>
            <person name="Simon P."/>
        </authorList>
    </citation>
    <scope>NUCLEOTIDE SEQUENCE</scope>
    <source>
        <tissue evidence="4">Leaf</tissue>
    </source>
</reference>
<name>A0A161ZPQ3_DAUCS</name>
<evidence type="ECO:0000313" key="5">
    <source>
        <dbReference type="Proteomes" id="UP000077755"/>
    </source>
</evidence>
<protein>
    <recommendedName>
        <fullName evidence="6">Pollen Ole e 1 allergen and extensin family protein</fullName>
    </recommendedName>
</protein>